<comment type="caution">
    <text evidence="2">The sequence shown here is derived from an EMBL/GenBank/DDBJ whole genome shotgun (WGS) entry which is preliminary data.</text>
</comment>
<evidence type="ECO:0000313" key="3">
    <source>
        <dbReference type="Proteomes" id="UP000070089"/>
    </source>
</evidence>
<feature type="compositionally biased region" description="Low complexity" evidence="1">
    <location>
        <begin position="29"/>
        <end position="38"/>
    </location>
</feature>
<evidence type="ECO:0000256" key="1">
    <source>
        <dbReference type="SAM" id="MobiDB-lite"/>
    </source>
</evidence>
<organism evidence="2 3">
    <name type="scientific">Giardia duodenalis assemblage B</name>
    <dbReference type="NCBI Taxonomy" id="1394984"/>
    <lineage>
        <taxon>Eukaryota</taxon>
        <taxon>Metamonada</taxon>
        <taxon>Diplomonadida</taxon>
        <taxon>Hexamitidae</taxon>
        <taxon>Giardiinae</taxon>
        <taxon>Giardia</taxon>
    </lineage>
</organism>
<name>A0A132NUZ2_GIAIN</name>
<accession>A0A132NUZ2</accession>
<protein>
    <submittedName>
        <fullName evidence="2">Uncharacterized protein</fullName>
    </submittedName>
</protein>
<dbReference type="Proteomes" id="UP000070089">
    <property type="component" value="Unassembled WGS sequence"/>
</dbReference>
<proteinExistence type="predicted"/>
<sequence length="114" mass="12422">MGLPQRQHRDADLGTCPWRGRPCRRSRHTSTASSRARTSYPTGATYCLPMRGLRQTGAAVKERHGSSWTARHDTIVCACSACRGAQRGAGGQTHSHLHDQNQKPDTWPSTSAGP</sequence>
<dbReference type="AlphaFoldDB" id="A0A132NUZ2"/>
<feature type="region of interest" description="Disordered" evidence="1">
    <location>
        <begin position="1"/>
        <end position="38"/>
    </location>
</feature>
<evidence type="ECO:0000313" key="2">
    <source>
        <dbReference type="EMBL" id="KWX13874.1"/>
    </source>
</evidence>
<dbReference type="VEuPathDB" id="GiardiaDB:QR46_2156"/>
<feature type="compositionally biased region" description="Polar residues" evidence="1">
    <location>
        <begin position="103"/>
        <end position="114"/>
    </location>
</feature>
<dbReference type="EMBL" id="JXTI01000053">
    <property type="protein sequence ID" value="KWX13874.1"/>
    <property type="molecule type" value="Genomic_DNA"/>
</dbReference>
<reference evidence="2 3" key="1">
    <citation type="journal article" date="2015" name="Mol. Biochem. Parasitol.">
        <title>Identification of polymorphic genes for use in assemblage B genotyping assays through comparative genomics of multiple assemblage B Giardia duodenalis isolates.</title>
        <authorList>
            <person name="Wielinga C."/>
            <person name="Thompson R.C."/>
            <person name="Monis P."/>
            <person name="Ryan U."/>
        </authorList>
    </citation>
    <scope>NUCLEOTIDE SEQUENCE [LARGE SCALE GENOMIC DNA]</scope>
    <source>
        <strain evidence="2 3">BAH15c1</strain>
    </source>
</reference>
<gene>
    <name evidence="2" type="ORF">QR46_2156</name>
</gene>
<feature type="region of interest" description="Disordered" evidence="1">
    <location>
        <begin position="85"/>
        <end position="114"/>
    </location>
</feature>